<feature type="transmembrane region" description="Helical" evidence="7">
    <location>
        <begin position="403"/>
        <end position="423"/>
    </location>
</feature>
<feature type="domain" description="Major facilitator superfamily (MFS) profile" evidence="8">
    <location>
        <begin position="21"/>
        <end position="489"/>
    </location>
</feature>
<dbReference type="Gene3D" id="1.20.1250.20">
    <property type="entry name" value="MFS general substrate transporter like domains"/>
    <property type="match status" value="1"/>
</dbReference>
<evidence type="ECO:0000313" key="10">
    <source>
        <dbReference type="Proteomes" id="UP001209540"/>
    </source>
</evidence>
<proteinExistence type="predicted"/>
<gene>
    <name evidence="9" type="ORF">BDA99DRAFT_543416</name>
</gene>
<dbReference type="InterPro" id="IPR036259">
    <property type="entry name" value="MFS_trans_sf"/>
</dbReference>
<organism evidence="9 10">
    <name type="scientific">Phascolomyces articulosus</name>
    <dbReference type="NCBI Taxonomy" id="60185"/>
    <lineage>
        <taxon>Eukaryota</taxon>
        <taxon>Fungi</taxon>
        <taxon>Fungi incertae sedis</taxon>
        <taxon>Mucoromycota</taxon>
        <taxon>Mucoromycotina</taxon>
        <taxon>Mucoromycetes</taxon>
        <taxon>Mucorales</taxon>
        <taxon>Lichtheimiaceae</taxon>
        <taxon>Phascolomyces</taxon>
    </lineage>
</organism>
<feature type="transmembrane region" description="Helical" evidence="7">
    <location>
        <begin position="322"/>
        <end position="340"/>
    </location>
</feature>
<dbReference type="AlphaFoldDB" id="A0AAD5P7R2"/>
<keyword evidence="5 7" id="KW-0472">Membrane</keyword>
<feature type="transmembrane region" description="Helical" evidence="7">
    <location>
        <begin position="218"/>
        <end position="238"/>
    </location>
</feature>
<name>A0AAD5P7R2_9FUNG</name>
<dbReference type="SUPFAM" id="SSF103473">
    <property type="entry name" value="MFS general substrate transporter"/>
    <property type="match status" value="1"/>
</dbReference>
<dbReference type="InterPro" id="IPR011701">
    <property type="entry name" value="MFS"/>
</dbReference>
<feature type="transmembrane region" description="Helical" evidence="7">
    <location>
        <begin position="378"/>
        <end position="397"/>
    </location>
</feature>
<protein>
    <submittedName>
        <fullName evidence="9">Major facilitator superfamily domain-containing protein</fullName>
    </submittedName>
</protein>
<reference evidence="9" key="1">
    <citation type="journal article" date="2022" name="IScience">
        <title>Evolution of zygomycete secretomes and the origins of terrestrial fungal ecologies.</title>
        <authorList>
            <person name="Chang Y."/>
            <person name="Wang Y."/>
            <person name="Mondo S."/>
            <person name="Ahrendt S."/>
            <person name="Andreopoulos W."/>
            <person name="Barry K."/>
            <person name="Beard J."/>
            <person name="Benny G.L."/>
            <person name="Blankenship S."/>
            <person name="Bonito G."/>
            <person name="Cuomo C."/>
            <person name="Desiro A."/>
            <person name="Gervers K.A."/>
            <person name="Hundley H."/>
            <person name="Kuo A."/>
            <person name="LaButti K."/>
            <person name="Lang B.F."/>
            <person name="Lipzen A."/>
            <person name="O'Donnell K."/>
            <person name="Pangilinan J."/>
            <person name="Reynolds N."/>
            <person name="Sandor L."/>
            <person name="Smith M.E."/>
            <person name="Tsang A."/>
            <person name="Grigoriev I.V."/>
            <person name="Stajich J.E."/>
            <person name="Spatafora J.W."/>
        </authorList>
    </citation>
    <scope>NUCLEOTIDE SEQUENCE</scope>
    <source>
        <strain evidence="9">RSA 2281</strain>
    </source>
</reference>
<comment type="caution">
    <text evidence="9">The sequence shown here is derived from an EMBL/GenBank/DDBJ whole genome shotgun (WGS) entry which is preliminary data.</text>
</comment>
<evidence type="ECO:0000259" key="8">
    <source>
        <dbReference type="PROSITE" id="PS50850"/>
    </source>
</evidence>
<feature type="transmembrane region" description="Helical" evidence="7">
    <location>
        <begin position="282"/>
        <end position="302"/>
    </location>
</feature>
<dbReference type="GO" id="GO:0022857">
    <property type="term" value="F:transmembrane transporter activity"/>
    <property type="evidence" value="ECO:0007669"/>
    <property type="project" value="InterPro"/>
</dbReference>
<evidence type="ECO:0000313" key="9">
    <source>
        <dbReference type="EMBL" id="KAI9246071.1"/>
    </source>
</evidence>
<feature type="transmembrane region" description="Helical" evidence="7">
    <location>
        <begin position="136"/>
        <end position="154"/>
    </location>
</feature>
<dbReference type="PANTHER" id="PTHR23502">
    <property type="entry name" value="MAJOR FACILITATOR SUPERFAMILY"/>
    <property type="match status" value="1"/>
</dbReference>
<keyword evidence="2" id="KW-0813">Transport</keyword>
<dbReference type="GO" id="GO:0005886">
    <property type="term" value="C:plasma membrane"/>
    <property type="evidence" value="ECO:0007669"/>
    <property type="project" value="TreeGrafter"/>
</dbReference>
<reference evidence="9" key="2">
    <citation type="submission" date="2023-02" db="EMBL/GenBank/DDBJ databases">
        <authorList>
            <consortium name="DOE Joint Genome Institute"/>
            <person name="Mondo S.J."/>
            <person name="Chang Y."/>
            <person name="Wang Y."/>
            <person name="Ahrendt S."/>
            <person name="Andreopoulos W."/>
            <person name="Barry K."/>
            <person name="Beard J."/>
            <person name="Benny G.L."/>
            <person name="Blankenship S."/>
            <person name="Bonito G."/>
            <person name="Cuomo C."/>
            <person name="Desiro A."/>
            <person name="Gervers K.A."/>
            <person name="Hundley H."/>
            <person name="Kuo A."/>
            <person name="LaButti K."/>
            <person name="Lang B.F."/>
            <person name="Lipzen A."/>
            <person name="O'Donnell K."/>
            <person name="Pangilinan J."/>
            <person name="Reynolds N."/>
            <person name="Sandor L."/>
            <person name="Smith M.W."/>
            <person name="Tsang A."/>
            <person name="Grigoriev I.V."/>
            <person name="Stajich J.E."/>
            <person name="Spatafora J.W."/>
        </authorList>
    </citation>
    <scope>NUCLEOTIDE SEQUENCE</scope>
    <source>
        <strain evidence="9">RSA 2281</strain>
    </source>
</reference>
<accession>A0AAD5P7R2</accession>
<evidence type="ECO:0000256" key="5">
    <source>
        <dbReference type="ARBA" id="ARBA00023136"/>
    </source>
</evidence>
<dbReference type="Pfam" id="PF07690">
    <property type="entry name" value="MFS_1"/>
    <property type="match status" value="1"/>
</dbReference>
<dbReference type="EMBL" id="JAIXMP010000048">
    <property type="protein sequence ID" value="KAI9246071.1"/>
    <property type="molecule type" value="Genomic_DNA"/>
</dbReference>
<evidence type="ECO:0000256" key="6">
    <source>
        <dbReference type="SAM" id="MobiDB-lite"/>
    </source>
</evidence>
<dbReference type="PROSITE" id="PS50850">
    <property type="entry name" value="MFS"/>
    <property type="match status" value="1"/>
</dbReference>
<feature type="transmembrane region" description="Helical" evidence="7">
    <location>
        <begin position="161"/>
        <end position="181"/>
    </location>
</feature>
<feature type="transmembrane region" description="Helical" evidence="7">
    <location>
        <begin position="90"/>
        <end position="111"/>
    </location>
</feature>
<feature type="transmembrane region" description="Helical" evidence="7">
    <location>
        <begin position="444"/>
        <end position="461"/>
    </location>
</feature>
<comment type="subcellular location">
    <subcellularLocation>
        <location evidence="1">Membrane</location>
        <topology evidence="1">Multi-pass membrane protein</topology>
    </subcellularLocation>
</comment>
<evidence type="ECO:0000256" key="7">
    <source>
        <dbReference type="SAM" id="Phobius"/>
    </source>
</evidence>
<evidence type="ECO:0000256" key="1">
    <source>
        <dbReference type="ARBA" id="ARBA00004141"/>
    </source>
</evidence>
<dbReference type="Proteomes" id="UP001209540">
    <property type="component" value="Unassembled WGS sequence"/>
</dbReference>
<dbReference type="PANTHER" id="PTHR23502:SF51">
    <property type="entry name" value="QUINIDINE RESISTANCE PROTEIN 1-RELATED"/>
    <property type="match status" value="1"/>
</dbReference>
<keyword evidence="4 7" id="KW-1133">Transmembrane helix</keyword>
<feature type="compositionally biased region" description="Basic and acidic residues" evidence="6">
    <location>
        <begin position="40"/>
        <end position="52"/>
    </location>
</feature>
<keyword evidence="3 7" id="KW-0812">Transmembrane</keyword>
<evidence type="ECO:0000256" key="3">
    <source>
        <dbReference type="ARBA" id="ARBA00022692"/>
    </source>
</evidence>
<dbReference type="InterPro" id="IPR020846">
    <property type="entry name" value="MFS_dom"/>
</dbReference>
<keyword evidence="10" id="KW-1185">Reference proteome</keyword>
<feature type="transmembrane region" description="Helical" evidence="7">
    <location>
        <begin position="467"/>
        <end position="488"/>
    </location>
</feature>
<feature type="region of interest" description="Disordered" evidence="6">
    <location>
        <begin position="37"/>
        <end position="63"/>
    </location>
</feature>
<sequence>MRWKFMQAIGWQGKEGDMSYSLSNLIVGDVNNKIETVTTENDKGNGLRKDRSNNNNMDNLEKGLTSDKDTVVKEEQEPHCVFSKSKKMKICIIVSYVALISPLSGAIYYPALTQISQAVTPSFWGPISDRVDRRSIYIATITMFLAICVGLALAPSYPSLLVLRMFQAFGGSSAIALGGGVNTDFSTPADILVSCQTVSMTTGSMLGGIITNKLSWRWIFWILLMVGAVGLILVFFFVHETLRSLVGNGSGYANPTPSQWIKQRRMIPNFLEPFLILRYPDVFFAMLINGCFTYFIYCLMITTPPYFSSIYGLNELQVGCCYISLGAGIIFGSFLSGRLLNRDFRVIAMKQGIAPDEIENSGKLALDFPIYKARLRSCWVAMIIEVFVTLAYGWTLYKKTHLAIPIMLQFLGGLSSVPIFNSVQTLLTDLFASRGATVMASSNIVRCIFGAIAGATIQLGIDSVGLGWMFTIIGLISTITTCFVPILIKYGPVWRIKRSEEQSCQTQDPKIDFEAK</sequence>
<evidence type="ECO:0000256" key="2">
    <source>
        <dbReference type="ARBA" id="ARBA00022448"/>
    </source>
</evidence>
<evidence type="ECO:0000256" key="4">
    <source>
        <dbReference type="ARBA" id="ARBA00022989"/>
    </source>
</evidence>